<dbReference type="SMART" id="SM01272">
    <property type="entry name" value="LsmAD"/>
    <property type="match status" value="1"/>
</dbReference>
<dbReference type="PANTHER" id="PTHR12854">
    <property type="entry name" value="ATAXIN 2-RELATED"/>
    <property type="match status" value="1"/>
</dbReference>
<feature type="compositionally biased region" description="Gly residues" evidence="1">
    <location>
        <begin position="1113"/>
        <end position="1126"/>
    </location>
</feature>
<feature type="region of interest" description="Disordered" evidence="1">
    <location>
        <begin position="1062"/>
        <end position="1187"/>
    </location>
</feature>
<proteinExistence type="predicted"/>
<feature type="region of interest" description="Disordered" evidence="1">
    <location>
        <begin position="907"/>
        <end position="1045"/>
    </location>
</feature>
<dbReference type="Pfam" id="PF06741">
    <property type="entry name" value="LsmAD"/>
    <property type="match status" value="1"/>
</dbReference>
<organism evidence="3 4">
    <name type="scientific">Friedmanniomyces endolithicus</name>
    <dbReference type="NCBI Taxonomy" id="329885"/>
    <lineage>
        <taxon>Eukaryota</taxon>
        <taxon>Fungi</taxon>
        <taxon>Dikarya</taxon>
        <taxon>Ascomycota</taxon>
        <taxon>Pezizomycotina</taxon>
        <taxon>Dothideomycetes</taxon>
        <taxon>Dothideomycetidae</taxon>
        <taxon>Mycosphaerellales</taxon>
        <taxon>Teratosphaeriaceae</taxon>
        <taxon>Friedmanniomyces</taxon>
    </lineage>
</organism>
<dbReference type="EMBL" id="JAUJLE010000009">
    <property type="protein sequence ID" value="KAK1011657.1"/>
    <property type="molecule type" value="Genomic_DNA"/>
</dbReference>
<protein>
    <submittedName>
        <fullName evidence="3">Poly(A)-binding protein binding protein</fullName>
    </submittedName>
</protein>
<feature type="region of interest" description="Disordered" evidence="1">
    <location>
        <begin position="226"/>
        <end position="256"/>
    </location>
</feature>
<comment type="caution">
    <text evidence="3">The sequence shown here is derived from an EMBL/GenBank/DDBJ whole genome shotgun (WGS) entry which is preliminary data.</text>
</comment>
<feature type="domain" description="LsmAD" evidence="2">
    <location>
        <begin position="282"/>
        <end position="354"/>
    </location>
</feature>
<dbReference type="Pfam" id="PF14438">
    <property type="entry name" value="SM-ATX"/>
    <property type="match status" value="1"/>
</dbReference>
<feature type="compositionally biased region" description="Polar residues" evidence="1">
    <location>
        <begin position="50"/>
        <end position="78"/>
    </location>
</feature>
<evidence type="ECO:0000313" key="3">
    <source>
        <dbReference type="EMBL" id="KAK1011657.1"/>
    </source>
</evidence>
<feature type="compositionally biased region" description="Basic and acidic residues" evidence="1">
    <location>
        <begin position="529"/>
        <end position="551"/>
    </location>
</feature>
<evidence type="ECO:0000313" key="4">
    <source>
        <dbReference type="Proteomes" id="UP001175353"/>
    </source>
</evidence>
<dbReference type="Proteomes" id="UP001175353">
    <property type="component" value="Unassembled WGS sequence"/>
</dbReference>
<gene>
    <name evidence="3" type="primary">PBP1_2</name>
    <name evidence="3" type="ORF">LTR91_002129</name>
</gene>
<evidence type="ECO:0000256" key="1">
    <source>
        <dbReference type="SAM" id="MobiDB-lite"/>
    </source>
</evidence>
<feature type="region of interest" description="Disordered" evidence="1">
    <location>
        <begin position="763"/>
        <end position="809"/>
    </location>
</feature>
<feature type="region of interest" description="Disordered" evidence="1">
    <location>
        <begin position="1"/>
        <end position="100"/>
    </location>
</feature>
<feature type="compositionally biased region" description="Polar residues" evidence="1">
    <location>
        <begin position="226"/>
        <end position="244"/>
    </location>
</feature>
<feature type="region of interest" description="Disordered" evidence="1">
    <location>
        <begin position="661"/>
        <end position="699"/>
    </location>
</feature>
<dbReference type="AlphaFoldDB" id="A0AAN6L1T9"/>
<keyword evidence="4" id="KW-1185">Reference proteome</keyword>
<feature type="compositionally biased region" description="Gly residues" evidence="1">
    <location>
        <begin position="1162"/>
        <end position="1181"/>
    </location>
</feature>
<reference evidence="3" key="1">
    <citation type="submission" date="2023-06" db="EMBL/GenBank/DDBJ databases">
        <title>Black Yeasts Isolated from many extreme environments.</title>
        <authorList>
            <person name="Coleine C."/>
            <person name="Stajich J.E."/>
            <person name="Selbmann L."/>
        </authorList>
    </citation>
    <scope>NUCLEOTIDE SEQUENCE</scope>
    <source>
        <strain evidence="3">CCFEE 5200</strain>
    </source>
</reference>
<dbReference type="InterPro" id="IPR045117">
    <property type="entry name" value="ATXN2-like"/>
</dbReference>
<feature type="compositionally biased region" description="Low complexity" evidence="1">
    <location>
        <begin position="1086"/>
        <end position="1096"/>
    </location>
</feature>
<accession>A0AAN6L1T9</accession>
<feature type="compositionally biased region" description="Low complexity" evidence="1">
    <location>
        <begin position="1141"/>
        <end position="1158"/>
    </location>
</feature>
<feature type="compositionally biased region" description="Low complexity" evidence="1">
    <location>
        <begin position="576"/>
        <end position="591"/>
    </location>
</feature>
<feature type="compositionally biased region" description="Polar residues" evidence="1">
    <location>
        <begin position="799"/>
        <end position="809"/>
    </location>
</feature>
<feature type="compositionally biased region" description="Gly residues" evidence="1">
    <location>
        <begin position="1066"/>
        <end position="1085"/>
    </location>
</feature>
<feature type="compositionally biased region" description="Low complexity" evidence="1">
    <location>
        <begin position="976"/>
        <end position="989"/>
    </location>
</feature>
<feature type="compositionally biased region" description="Polar residues" evidence="1">
    <location>
        <begin position="769"/>
        <end position="781"/>
    </location>
</feature>
<dbReference type="PANTHER" id="PTHR12854:SF7">
    <property type="entry name" value="ATAXIN-2 HOMOLOG"/>
    <property type="match status" value="1"/>
</dbReference>
<sequence length="1187" mass="125288">MSTAAMNSPPDAAKAGHAKPQQPFKNGSASGKALDGARKQNGSPVDGQNRRSQQPQTKAWQGTNPITQRTAPGATNGTEKPLPKLPPQAQSASKQESGADGNLHDGLLFMMGNYVGHDATITLKNGERFAGVFSGGNFDSITKSMYVLKMVRRTRSAGETQVNGDMDMSEEYLGEGEDHKMSFDTQDTLLFAVDGVVVADAPSTQNGQSMCPSRALDHADALQTGSATGSFRTDTEISSRQTAMPQERQLQRWDDSADTDIDMSLDSGETGWDQFATNEKLYGVRTTYDENIYTTAIDRRDPRYKQREAEAARIAREIEGSSAANAHVAEERLRDAGKDDGRDEEEKYSGVRRESASLLPKRTAGAYVPPSHRPITGAPTVPGAPYDPAIIATSKPVPVPAQAAGPTPTIVEPVALPERSKPTGIDGRDMPIPVAASQASRSQAESSTEDHISKTIDAFKQFANNEKLKVRQAQEQKRAGARQEKNVKLNDLKKFAANFKLNSRVPDDLVPILAKDREKQLEIQRKADEAAKEAELTPKEKKPKELKESKEPTPGTTPPAPVSQTPVALASDPRLQFNQNSRQRVNQQQMRGGPPLQAQVQSPRGPQSQGRSNQQYGRGTAPPLAEIRAPTGPARHTAERMPLSPMSATRFNINAMEFKPIATSFSPPGTTPSPPKRKASGASPVKEATASFFGKGGKPIYEQDRKEAEAAFNPVKRMLDAEYAEQEKKVVAQNGGVALPFRTQPTWPGLDNTSFIANFASRQYGGPSQGPSPMHTPNSNGAPMAHAHQLPPHMPTPHQMGTPSQRHQQYYASNSATHGPASFDPRMQHFGPNGSVQSSPRFPHAQMAAFNTQMPPHMQQMPVPFANGGQLMQGGFPLGISPSLQPRQMVGGPAMPPGGPQAIMMQGGGYGGGSGGNGGGGQHHGRFRRGSKGQGNANGNWSGADERAGPSSVQQGPRGGGFPPGQQQFFGGGGAQQQQQMGGAPMMAPSMSNGGGGGGVYMNGLPPQQGQGQGQGYSPMPHHAQMQHPGHGAPGPGGYAGSPRPALMAHSLSHQGFNALQQQQQHGGGGGMMPMGQQGMHGGGMSQQQQQQAFALGQGGAHPLHWQQRQMSSGGGGGYGGGGPPGVGMTPRPQQVVPIMQGQQQQQGQQGQQHSGLPSPGPGNGGGSGVGGMGGPVGGGGEEVKGG</sequence>
<feature type="compositionally biased region" description="Polar residues" evidence="1">
    <location>
        <begin position="598"/>
        <end position="617"/>
    </location>
</feature>
<dbReference type="GO" id="GO:0010494">
    <property type="term" value="C:cytoplasmic stress granule"/>
    <property type="evidence" value="ECO:0007669"/>
    <property type="project" value="TreeGrafter"/>
</dbReference>
<feature type="compositionally biased region" description="Basic and acidic residues" evidence="1">
    <location>
        <begin position="328"/>
        <end position="355"/>
    </location>
</feature>
<feature type="region of interest" description="Disordered" evidence="1">
    <location>
        <begin position="529"/>
        <end position="644"/>
    </location>
</feature>
<dbReference type="InterPro" id="IPR025852">
    <property type="entry name" value="SM_dom_ATX"/>
</dbReference>
<dbReference type="InterPro" id="IPR009604">
    <property type="entry name" value="LsmAD_domain"/>
</dbReference>
<dbReference type="GO" id="GO:0003729">
    <property type="term" value="F:mRNA binding"/>
    <property type="evidence" value="ECO:0007669"/>
    <property type="project" value="TreeGrafter"/>
</dbReference>
<feature type="region of interest" description="Disordered" evidence="1">
    <location>
        <begin position="316"/>
        <end position="356"/>
    </location>
</feature>
<name>A0AAN6L1T9_9PEZI</name>
<evidence type="ECO:0000259" key="2">
    <source>
        <dbReference type="SMART" id="SM01272"/>
    </source>
</evidence>
<feature type="compositionally biased region" description="Gly residues" evidence="1">
    <location>
        <begin position="907"/>
        <end position="922"/>
    </location>
</feature>
<dbReference type="GO" id="GO:0034063">
    <property type="term" value="P:stress granule assembly"/>
    <property type="evidence" value="ECO:0007669"/>
    <property type="project" value="TreeGrafter"/>
</dbReference>